<feature type="transmembrane region" description="Helical" evidence="6">
    <location>
        <begin position="436"/>
        <end position="456"/>
    </location>
</feature>
<gene>
    <name evidence="7" type="ORF">ACFO4R_02250</name>
</gene>
<accession>A0ABV9QI41</accession>
<evidence type="ECO:0000313" key="7">
    <source>
        <dbReference type="EMBL" id="MFC4803893.1"/>
    </source>
</evidence>
<dbReference type="EMBL" id="JBHSHL010000007">
    <property type="protein sequence ID" value="MFC4803893.1"/>
    <property type="molecule type" value="Genomic_DNA"/>
</dbReference>
<feature type="transmembrane region" description="Helical" evidence="6">
    <location>
        <begin position="115"/>
        <end position="136"/>
    </location>
</feature>
<comment type="caution">
    <text evidence="7">The sequence shown here is derived from an EMBL/GenBank/DDBJ whole genome shotgun (WGS) entry which is preliminary data.</text>
</comment>
<keyword evidence="8" id="KW-1185">Reference proteome</keyword>
<keyword evidence="2" id="KW-1003">Cell membrane</keyword>
<dbReference type="InterPro" id="IPR002797">
    <property type="entry name" value="Polysacc_synth"/>
</dbReference>
<feature type="transmembrane region" description="Helical" evidence="6">
    <location>
        <begin position="56"/>
        <end position="78"/>
    </location>
</feature>
<evidence type="ECO:0000256" key="4">
    <source>
        <dbReference type="ARBA" id="ARBA00022989"/>
    </source>
</evidence>
<evidence type="ECO:0000256" key="5">
    <source>
        <dbReference type="ARBA" id="ARBA00023136"/>
    </source>
</evidence>
<sequence length="489" mass="54998">MEFKDLRRKFDNLSVTAKAAMVYTLAGLATRGLSIITVPIFTRIMTTAEIGVINIYHSWSSMLATVITLALTSGGFLVAMKEYESERREYMSSVLTITALMSILVLLIYLLNMDFWNGILGLPTPLVLLMIMGFLVEPARDFFLSAQRYELKYKTAVKISLGTAVGATLSSVVFVLLARHYEMKQIAHIRLFANYAVVYTIAGILFLNIFVKGRTFYNREYWLFSLKLSIPLIGNSFAAQVLNVSDRTMIGKMVGESEVGIYGTLSNVSALSLIVWYSINSSFIPYLFENMDNTRGRKQVRDSANYMLMLYAAIALTMTVVAPEIVGILAPKEYYEAVYLMPPIAAGIFLTAMSNMHSNVLLFYKKTQYIMISSIVAAVLNVVLNFIMIPRYGYQAAAYTTLFSYVILALIQVVVGTLTERTQRGEFVPFIYDTKFLLLISGGLIVLSLACIPLYQTVVLRYGITCISLGLCLKQRRKFIERMKMIKKR</sequence>
<evidence type="ECO:0000256" key="2">
    <source>
        <dbReference type="ARBA" id="ARBA00022475"/>
    </source>
</evidence>
<feature type="transmembrane region" description="Helical" evidence="6">
    <location>
        <begin position="21"/>
        <end position="44"/>
    </location>
</feature>
<evidence type="ECO:0000313" key="8">
    <source>
        <dbReference type="Proteomes" id="UP001595916"/>
    </source>
</evidence>
<feature type="transmembrane region" description="Helical" evidence="6">
    <location>
        <begin position="369"/>
        <end position="390"/>
    </location>
</feature>
<dbReference type="Pfam" id="PF01943">
    <property type="entry name" value="Polysacc_synt"/>
    <property type="match status" value="1"/>
</dbReference>
<evidence type="ECO:0000256" key="3">
    <source>
        <dbReference type="ARBA" id="ARBA00022692"/>
    </source>
</evidence>
<feature type="transmembrane region" description="Helical" evidence="6">
    <location>
        <begin position="156"/>
        <end position="177"/>
    </location>
</feature>
<proteinExistence type="predicted"/>
<feature type="transmembrane region" description="Helical" evidence="6">
    <location>
        <begin position="221"/>
        <end position="241"/>
    </location>
</feature>
<reference evidence="8" key="1">
    <citation type="journal article" date="2019" name="Int. J. Syst. Evol. Microbiol.">
        <title>The Global Catalogue of Microorganisms (GCM) 10K type strain sequencing project: providing services to taxonomists for standard genome sequencing and annotation.</title>
        <authorList>
            <consortium name="The Broad Institute Genomics Platform"/>
            <consortium name="The Broad Institute Genome Sequencing Center for Infectious Disease"/>
            <person name="Wu L."/>
            <person name="Ma J."/>
        </authorList>
    </citation>
    <scope>NUCLEOTIDE SEQUENCE [LARGE SCALE GENOMIC DNA]</scope>
    <source>
        <strain evidence="8">CCUG 46385</strain>
    </source>
</reference>
<protein>
    <submittedName>
        <fullName evidence="7">Lipopolysaccharide biosynthesis protein</fullName>
    </submittedName>
</protein>
<feature type="transmembrane region" description="Helical" evidence="6">
    <location>
        <begin position="462"/>
        <end position="479"/>
    </location>
</feature>
<keyword evidence="4 6" id="KW-1133">Transmembrane helix</keyword>
<keyword evidence="5 6" id="KW-0472">Membrane</keyword>
<dbReference type="InterPro" id="IPR050833">
    <property type="entry name" value="Poly_Biosynth_Transport"/>
</dbReference>
<dbReference type="RefSeq" id="WP_379787363.1">
    <property type="nucleotide sequence ID" value="NZ_JBHSHL010000007.1"/>
</dbReference>
<feature type="transmembrane region" description="Helical" evidence="6">
    <location>
        <begin position="337"/>
        <end position="357"/>
    </location>
</feature>
<feature type="transmembrane region" description="Helical" evidence="6">
    <location>
        <begin position="261"/>
        <end position="288"/>
    </location>
</feature>
<dbReference type="PANTHER" id="PTHR30250:SF11">
    <property type="entry name" value="O-ANTIGEN TRANSPORTER-RELATED"/>
    <property type="match status" value="1"/>
</dbReference>
<feature type="transmembrane region" description="Helical" evidence="6">
    <location>
        <begin position="308"/>
        <end position="331"/>
    </location>
</feature>
<comment type="subcellular location">
    <subcellularLocation>
        <location evidence="1">Cell membrane</location>
        <topology evidence="1">Multi-pass membrane protein</topology>
    </subcellularLocation>
</comment>
<evidence type="ECO:0000256" key="6">
    <source>
        <dbReference type="SAM" id="Phobius"/>
    </source>
</evidence>
<keyword evidence="3 6" id="KW-0812">Transmembrane</keyword>
<feature type="transmembrane region" description="Helical" evidence="6">
    <location>
        <begin position="396"/>
        <end position="415"/>
    </location>
</feature>
<organism evidence="7 8">
    <name type="scientific">Filifactor villosus</name>
    <dbReference type="NCBI Taxonomy" id="29374"/>
    <lineage>
        <taxon>Bacteria</taxon>
        <taxon>Bacillati</taxon>
        <taxon>Bacillota</taxon>
        <taxon>Clostridia</taxon>
        <taxon>Peptostreptococcales</taxon>
        <taxon>Filifactoraceae</taxon>
        <taxon>Filifactor</taxon>
    </lineage>
</organism>
<evidence type="ECO:0000256" key="1">
    <source>
        <dbReference type="ARBA" id="ARBA00004651"/>
    </source>
</evidence>
<feature type="transmembrane region" description="Helical" evidence="6">
    <location>
        <begin position="189"/>
        <end position="209"/>
    </location>
</feature>
<feature type="transmembrane region" description="Helical" evidence="6">
    <location>
        <begin position="90"/>
        <end position="109"/>
    </location>
</feature>
<dbReference type="PANTHER" id="PTHR30250">
    <property type="entry name" value="PST FAMILY PREDICTED COLANIC ACID TRANSPORTER"/>
    <property type="match status" value="1"/>
</dbReference>
<dbReference type="Proteomes" id="UP001595916">
    <property type="component" value="Unassembled WGS sequence"/>
</dbReference>
<name>A0ABV9QI41_9FIRM</name>